<reference evidence="3" key="1">
    <citation type="journal article" date="2014" name="Proc. Natl. Acad. Sci. U.S.A.">
        <title>Extensive sampling of basidiomycete genomes demonstrates inadequacy of the white-rot/brown-rot paradigm for wood decay fungi.</title>
        <authorList>
            <person name="Riley R."/>
            <person name="Salamov A.A."/>
            <person name="Brown D.W."/>
            <person name="Nagy L.G."/>
            <person name="Floudas D."/>
            <person name="Held B.W."/>
            <person name="Levasseur A."/>
            <person name="Lombard V."/>
            <person name="Morin E."/>
            <person name="Otillar R."/>
            <person name="Lindquist E.A."/>
            <person name="Sun H."/>
            <person name="LaButti K.M."/>
            <person name="Schmutz J."/>
            <person name="Jabbour D."/>
            <person name="Luo H."/>
            <person name="Baker S.E."/>
            <person name="Pisabarro A.G."/>
            <person name="Walton J.D."/>
            <person name="Blanchette R.A."/>
            <person name="Henrissat B."/>
            <person name="Martin F."/>
            <person name="Cullen D."/>
            <person name="Hibbett D.S."/>
            <person name="Grigoriev I.V."/>
        </authorList>
    </citation>
    <scope>NUCLEOTIDE SEQUENCE [LARGE SCALE GENOMIC DNA]</scope>
    <source>
        <strain evidence="3">MUCL 33604</strain>
    </source>
</reference>
<dbReference type="HOGENOM" id="CLU_057147_1_0_1"/>
<dbReference type="InParanoid" id="A0A067PB69"/>
<feature type="region of interest" description="Disordered" evidence="1">
    <location>
        <begin position="1"/>
        <end position="95"/>
    </location>
</feature>
<dbReference type="OrthoDB" id="3365917at2759"/>
<name>A0A067PB69_9AGAM</name>
<evidence type="ECO:0000313" key="3">
    <source>
        <dbReference type="Proteomes" id="UP000027265"/>
    </source>
</evidence>
<organism evidence="2 3">
    <name type="scientific">Jaapia argillacea MUCL 33604</name>
    <dbReference type="NCBI Taxonomy" id="933084"/>
    <lineage>
        <taxon>Eukaryota</taxon>
        <taxon>Fungi</taxon>
        <taxon>Dikarya</taxon>
        <taxon>Basidiomycota</taxon>
        <taxon>Agaricomycotina</taxon>
        <taxon>Agaricomycetes</taxon>
        <taxon>Agaricomycetidae</taxon>
        <taxon>Jaapiales</taxon>
        <taxon>Jaapiaceae</taxon>
        <taxon>Jaapia</taxon>
    </lineage>
</organism>
<feature type="compositionally biased region" description="Gly residues" evidence="1">
    <location>
        <begin position="24"/>
        <end position="54"/>
    </location>
</feature>
<dbReference type="EMBL" id="KL197742">
    <property type="protein sequence ID" value="KDQ52173.1"/>
    <property type="molecule type" value="Genomic_DNA"/>
</dbReference>
<sequence>MFVPFLSTPRDRSKRSLYRRKGGGGKGGGSSGKGGGSSGSGSKGGGTSSVGLSGGKTANGKSSATAYGSGGGKVTTIPSGQPFAGRTAGGASRSQVYGTRSYGSGYPGTSGLGVAGRGFPFYFWPIVWGGGLGIGGAYLFDHEYGDPTNSSRPGGALYQASFISIEQNSTFHVLADNSTLTSLISSIQSNCSFDLSSSSPTPSAYYSNSTSPRPEQAIQYYRSSSVVLTLDGYNNTAALTAGADGNDNVTVTDVPLPGWVNGTTMDCLNQTIGAAVPLIDGASSLRWGASSGLSMGVLGFGWVVWWALELVL</sequence>
<proteinExistence type="predicted"/>
<keyword evidence="3" id="KW-1185">Reference proteome</keyword>
<evidence type="ECO:0000313" key="2">
    <source>
        <dbReference type="EMBL" id="KDQ52173.1"/>
    </source>
</evidence>
<dbReference type="AlphaFoldDB" id="A0A067PB69"/>
<dbReference type="Proteomes" id="UP000027265">
    <property type="component" value="Unassembled WGS sequence"/>
</dbReference>
<dbReference type="STRING" id="933084.A0A067PB69"/>
<evidence type="ECO:0000256" key="1">
    <source>
        <dbReference type="SAM" id="MobiDB-lite"/>
    </source>
</evidence>
<accession>A0A067PB69</accession>
<gene>
    <name evidence="2" type="ORF">JAAARDRAFT_62106</name>
</gene>
<feature type="compositionally biased region" description="Basic residues" evidence="1">
    <location>
        <begin position="12"/>
        <end position="23"/>
    </location>
</feature>
<protein>
    <submittedName>
        <fullName evidence="2">Uncharacterized protein</fullName>
    </submittedName>
</protein>